<dbReference type="Proteomes" id="UP001597216">
    <property type="component" value="Unassembled WGS sequence"/>
</dbReference>
<name>A0ABW3T3P5_9CAUL</name>
<accession>A0ABW3T3P5</accession>
<evidence type="ECO:0000313" key="2">
    <source>
        <dbReference type="Proteomes" id="UP001597216"/>
    </source>
</evidence>
<dbReference type="RefSeq" id="WP_377353789.1">
    <property type="nucleotide sequence ID" value="NZ_JBHTLQ010000026.1"/>
</dbReference>
<dbReference type="EMBL" id="JBHTLQ010000026">
    <property type="protein sequence ID" value="MFD1191357.1"/>
    <property type="molecule type" value="Genomic_DNA"/>
</dbReference>
<gene>
    <name evidence="1" type="ORF">ACFQ27_12275</name>
</gene>
<sequence>MRGLTSRFARSLERLETAADDAAAASSYASLAALSGQIHKALESIGKMQGVYSDAPTGVEAPRFSINIMLPDTAT</sequence>
<reference evidence="2" key="1">
    <citation type="journal article" date="2019" name="Int. J. Syst. Evol. Microbiol.">
        <title>The Global Catalogue of Microorganisms (GCM) 10K type strain sequencing project: providing services to taxonomists for standard genome sequencing and annotation.</title>
        <authorList>
            <consortium name="The Broad Institute Genomics Platform"/>
            <consortium name="The Broad Institute Genome Sequencing Center for Infectious Disease"/>
            <person name="Wu L."/>
            <person name="Ma J."/>
        </authorList>
    </citation>
    <scope>NUCLEOTIDE SEQUENCE [LARGE SCALE GENOMIC DNA]</scope>
    <source>
        <strain evidence="2">CCUG 55074</strain>
    </source>
</reference>
<protein>
    <submittedName>
        <fullName evidence="1">Uncharacterized protein</fullName>
    </submittedName>
</protein>
<keyword evidence="2" id="KW-1185">Reference proteome</keyword>
<organism evidence="1 2">
    <name type="scientific">Phenylobacterium conjunctum</name>
    <dbReference type="NCBI Taxonomy" id="1298959"/>
    <lineage>
        <taxon>Bacteria</taxon>
        <taxon>Pseudomonadati</taxon>
        <taxon>Pseudomonadota</taxon>
        <taxon>Alphaproteobacteria</taxon>
        <taxon>Caulobacterales</taxon>
        <taxon>Caulobacteraceae</taxon>
        <taxon>Phenylobacterium</taxon>
    </lineage>
</organism>
<evidence type="ECO:0000313" key="1">
    <source>
        <dbReference type="EMBL" id="MFD1191357.1"/>
    </source>
</evidence>
<comment type="caution">
    <text evidence="1">The sequence shown here is derived from an EMBL/GenBank/DDBJ whole genome shotgun (WGS) entry which is preliminary data.</text>
</comment>
<proteinExistence type="predicted"/>